<dbReference type="EMBL" id="LAZR01038483">
    <property type="protein sequence ID" value="KKL19446.1"/>
    <property type="molecule type" value="Genomic_DNA"/>
</dbReference>
<evidence type="ECO:0000313" key="2">
    <source>
        <dbReference type="EMBL" id="KKL19446.1"/>
    </source>
</evidence>
<protein>
    <submittedName>
        <fullName evidence="2">Uncharacterized protein</fullName>
    </submittedName>
</protein>
<sequence>MFISKWMRTTQTSKKGRQFTSSITLLTWKGVYYLAKRKLIPWSFVRTWERITKTKASSTGEESQKNDKRESKTEVIEEGKKREDYLKLLKKILPQNLKGTI</sequence>
<evidence type="ECO:0000256" key="1">
    <source>
        <dbReference type="SAM" id="MobiDB-lite"/>
    </source>
</evidence>
<dbReference type="AlphaFoldDB" id="A0A0F9DP43"/>
<accession>A0A0F9DP43</accession>
<name>A0A0F9DP43_9ZZZZ</name>
<feature type="region of interest" description="Disordered" evidence="1">
    <location>
        <begin position="54"/>
        <end position="76"/>
    </location>
</feature>
<gene>
    <name evidence="2" type="ORF">LCGC14_2465350</name>
</gene>
<proteinExistence type="predicted"/>
<organism evidence="2">
    <name type="scientific">marine sediment metagenome</name>
    <dbReference type="NCBI Taxonomy" id="412755"/>
    <lineage>
        <taxon>unclassified sequences</taxon>
        <taxon>metagenomes</taxon>
        <taxon>ecological metagenomes</taxon>
    </lineage>
</organism>
<reference evidence="2" key="1">
    <citation type="journal article" date="2015" name="Nature">
        <title>Complex archaea that bridge the gap between prokaryotes and eukaryotes.</title>
        <authorList>
            <person name="Spang A."/>
            <person name="Saw J.H."/>
            <person name="Jorgensen S.L."/>
            <person name="Zaremba-Niedzwiedzka K."/>
            <person name="Martijn J."/>
            <person name="Lind A.E."/>
            <person name="van Eijk R."/>
            <person name="Schleper C."/>
            <person name="Guy L."/>
            <person name="Ettema T.J."/>
        </authorList>
    </citation>
    <scope>NUCLEOTIDE SEQUENCE</scope>
</reference>
<comment type="caution">
    <text evidence="2">The sequence shown here is derived from an EMBL/GenBank/DDBJ whole genome shotgun (WGS) entry which is preliminary data.</text>
</comment>
<feature type="compositionally biased region" description="Basic and acidic residues" evidence="1">
    <location>
        <begin position="62"/>
        <end position="76"/>
    </location>
</feature>